<feature type="chain" id="PRO_5009292574" description="Peptidyl-prolyl cis-trans isomerase" evidence="7">
    <location>
        <begin position="19"/>
        <end position="186"/>
    </location>
</feature>
<dbReference type="EMBL" id="FNVR01000041">
    <property type="protein sequence ID" value="SEG46125.1"/>
    <property type="molecule type" value="Genomic_DNA"/>
</dbReference>
<dbReference type="PROSITE" id="PS51257">
    <property type="entry name" value="PROKAR_LIPOPROTEIN"/>
    <property type="match status" value="1"/>
</dbReference>
<evidence type="ECO:0000313" key="9">
    <source>
        <dbReference type="EMBL" id="SEG46125.1"/>
    </source>
</evidence>
<evidence type="ECO:0000256" key="5">
    <source>
        <dbReference type="PROSITE-ProRule" id="PRU00277"/>
    </source>
</evidence>
<comment type="similarity">
    <text evidence="2 6">Belongs to the FKBP-type PPIase family.</text>
</comment>
<dbReference type="InterPro" id="IPR001179">
    <property type="entry name" value="PPIase_FKBP_dom"/>
</dbReference>
<proteinExistence type="inferred from homology"/>
<dbReference type="EC" id="5.2.1.8" evidence="6"/>
<dbReference type="PROSITE" id="PS50059">
    <property type="entry name" value="FKBP_PPIASE"/>
    <property type="match status" value="1"/>
</dbReference>
<evidence type="ECO:0000256" key="3">
    <source>
        <dbReference type="ARBA" id="ARBA00023110"/>
    </source>
</evidence>
<evidence type="ECO:0000256" key="6">
    <source>
        <dbReference type="RuleBase" id="RU003915"/>
    </source>
</evidence>
<keyword evidence="4 5" id="KW-0413">Isomerase</keyword>
<dbReference type="STRING" id="1120964.GCA_001313265_03224"/>
<dbReference type="PANTHER" id="PTHR43811:SF23">
    <property type="entry name" value="FKBP-TYPE 22 KDA PEPTIDYL-PROLYL CIS-TRANS ISOMERASE"/>
    <property type="match status" value="1"/>
</dbReference>
<evidence type="ECO:0000256" key="2">
    <source>
        <dbReference type="ARBA" id="ARBA00006577"/>
    </source>
</evidence>
<comment type="catalytic activity">
    <reaction evidence="1 5 6">
        <text>[protein]-peptidylproline (omega=180) = [protein]-peptidylproline (omega=0)</text>
        <dbReference type="Rhea" id="RHEA:16237"/>
        <dbReference type="Rhea" id="RHEA-COMP:10747"/>
        <dbReference type="Rhea" id="RHEA-COMP:10748"/>
        <dbReference type="ChEBI" id="CHEBI:83833"/>
        <dbReference type="ChEBI" id="CHEBI:83834"/>
        <dbReference type="EC" id="5.2.1.8"/>
    </reaction>
</comment>
<dbReference type="InterPro" id="IPR046357">
    <property type="entry name" value="PPIase_dom_sf"/>
</dbReference>
<evidence type="ECO:0000313" key="10">
    <source>
        <dbReference type="Proteomes" id="UP000236736"/>
    </source>
</evidence>
<dbReference type="Gene3D" id="3.10.50.40">
    <property type="match status" value="1"/>
</dbReference>
<keyword evidence="3 5" id="KW-0697">Rotamase</keyword>
<dbReference type="RefSeq" id="WP_200820624.1">
    <property type="nucleotide sequence ID" value="NZ_BBFN01000014.1"/>
</dbReference>
<evidence type="ECO:0000259" key="8">
    <source>
        <dbReference type="PROSITE" id="PS50059"/>
    </source>
</evidence>
<dbReference type="Proteomes" id="UP000236736">
    <property type="component" value="Unassembled WGS sequence"/>
</dbReference>
<protein>
    <recommendedName>
        <fullName evidence="6">Peptidyl-prolyl cis-trans isomerase</fullName>
        <ecNumber evidence="6">5.2.1.8</ecNumber>
    </recommendedName>
</protein>
<dbReference type="AlphaFoldDB" id="A0A1H6ADK9"/>
<name>A0A1H6ADK9_9BACT</name>
<organism evidence="9 10">
    <name type="scientific">Algoriphagus boritolerans DSM 17298 = JCM 18970</name>
    <dbReference type="NCBI Taxonomy" id="1120964"/>
    <lineage>
        <taxon>Bacteria</taxon>
        <taxon>Pseudomonadati</taxon>
        <taxon>Bacteroidota</taxon>
        <taxon>Cytophagia</taxon>
        <taxon>Cytophagales</taxon>
        <taxon>Cyclobacteriaceae</taxon>
        <taxon>Algoriphagus</taxon>
    </lineage>
</organism>
<feature type="signal peptide" evidence="7">
    <location>
        <begin position="1"/>
        <end position="18"/>
    </location>
</feature>
<dbReference type="Pfam" id="PF00254">
    <property type="entry name" value="FKBP_C"/>
    <property type="match status" value="1"/>
</dbReference>
<dbReference type="SUPFAM" id="SSF54534">
    <property type="entry name" value="FKBP-like"/>
    <property type="match status" value="1"/>
</dbReference>
<accession>A0A1H6ADK9</accession>
<keyword evidence="10" id="KW-1185">Reference proteome</keyword>
<evidence type="ECO:0000256" key="4">
    <source>
        <dbReference type="ARBA" id="ARBA00023235"/>
    </source>
</evidence>
<dbReference type="PANTHER" id="PTHR43811">
    <property type="entry name" value="FKBP-TYPE PEPTIDYL-PROLYL CIS-TRANS ISOMERASE FKPA"/>
    <property type="match status" value="1"/>
</dbReference>
<sequence>MKRLLPILVLLGVFSMMACEPNNPFDTGPVYDFEGNLKIDSAKIVAFLDTAQIDSLYRIHDPSGVVIIVQEDGVGTRPTSNTVVYTDYTGSLMEDGSVFDTSNETIAKENEIFDENRIYSPLSFRLGAIPRQVRPGFEIGFSRLRPGTKGIIIIPSPLGYEDRTEAGGRIPPNSILLFDIDFLGID</sequence>
<evidence type="ECO:0000256" key="1">
    <source>
        <dbReference type="ARBA" id="ARBA00000971"/>
    </source>
</evidence>
<reference evidence="10" key="1">
    <citation type="submission" date="2016-10" db="EMBL/GenBank/DDBJ databases">
        <authorList>
            <person name="Varghese N."/>
            <person name="Submissions S."/>
        </authorList>
    </citation>
    <scope>NUCLEOTIDE SEQUENCE [LARGE SCALE GENOMIC DNA]</scope>
    <source>
        <strain evidence="10">DSM 17298</strain>
    </source>
</reference>
<keyword evidence="7" id="KW-0732">Signal</keyword>
<gene>
    <name evidence="9" type="ORF">SAMN03080598_04047</name>
</gene>
<feature type="domain" description="PPIase FKBP-type" evidence="8">
    <location>
        <begin position="81"/>
        <end position="186"/>
    </location>
</feature>
<evidence type="ECO:0000256" key="7">
    <source>
        <dbReference type="SAM" id="SignalP"/>
    </source>
</evidence>
<dbReference type="GO" id="GO:0003755">
    <property type="term" value="F:peptidyl-prolyl cis-trans isomerase activity"/>
    <property type="evidence" value="ECO:0007669"/>
    <property type="project" value="UniProtKB-UniRule"/>
</dbReference>